<dbReference type="Gene3D" id="1.10.287.70">
    <property type="match status" value="1"/>
</dbReference>
<feature type="transmembrane region" description="Helical" evidence="1">
    <location>
        <begin position="68"/>
        <end position="92"/>
    </location>
</feature>
<accession>A0A239JW96</accession>
<feature type="domain" description="Potassium channel" evidence="2">
    <location>
        <begin position="104"/>
        <end position="153"/>
    </location>
</feature>
<evidence type="ECO:0000313" key="4">
    <source>
        <dbReference type="Proteomes" id="UP000198440"/>
    </source>
</evidence>
<evidence type="ECO:0000256" key="1">
    <source>
        <dbReference type="SAM" id="Phobius"/>
    </source>
</evidence>
<dbReference type="Proteomes" id="UP000198440">
    <property type="component" value="Unassembled WGS sequence"/>
</dbReference>
<keyword evidence="1" id="KW-0812">Transmembrane</keyword>
<organism evidence="3 4">
    <name type="scientific">Antarctobacter heliothermus</name>
    <dbReference type="NCBI Taxonomy" id="74033"/>
    <lineage>
        <taxon>Bacteria</taxon>
        <taxon>Pseudomonadati</taxon>
        <taxon>Pseudomonadota</taxon>
        <taxon>Alphaproteobacteria</taxon>
        <taxon>Rhodobacterales</taxon>
        <taxon>Roseobacteraceae</taxon>
        <taxon>Antarctobacter</taxon>
    </lineage>
</organism>
<evidence type="ECO:0000259" key="2">
    <source>
        <dbReference type="Pfam" id="PF07885"/>
    </source>
</evidence>
<evidence type="ECO:0000313" key="3">
    <source>
        <dbReference type="EMBL" id="SNT09683.1"/>
    </source>
</evidence>
<keyword evidence="1" id="KW-0472">Membrane</keyword>
<keyword evidence="1" id="KW-1133">Transmembrane helix</keyword>
<dbReference type="InterPro" id="IPR013099">
    <property type="entry name" value="K_chnl_dom"/>
</dbReference>
<dbReference type="Pfam" id="PF07885">
    <property type="entry name" value="Ion_trans_2"/>
    <property type="match status" value="1"/>
</dbReference>
<proteinExistence type="predicted"/>
<dbReference type="AlphaFoldDB" id="A0A239JW96"/>
<feature type="transmembrane region" description="Helical" evidence="1">
    <location>
        <begin position="36"/>
        <end position="56"/>
    </location>
</feature>
<reference evidence="3 4" key="1">
    <citation type="submission" date="2017-06" db="EMBL/GenBank/DDBJ databases">
        <authorList>
            <person name="Kim H.J."/>
            <person name="Triplett B.A."/>
        </authorList>
    </citation>
    <scope>NUCLEOTIDE SEQUENCE [LARGE SCALE GENOMIC DNA]</scope>
    <source>
        <strain evidence="3 4">DSM 11445</strain>
    </source>
</reference>
<dbReference type="SUPFAM" id="SSF81324">
    <property type="entry name" value="Voltage-gated potassium channels"/>
    <property type="match status" value="1"/>
</dbReference>
<name>A0A239JW96_9RHOB</name>
<dbReference type="EMBL" id="FZON01000057">
    <property type="protein sequence ID" value="SNT09683.1"/>
    <property type="molecule type" value="Genomic_DNA"/>
</dbReference>
<sequence>MVRSIFVFYVSLSPAASVYAYYVARNVEIRVSESEARLFILVLCSLITIAMLRTLFHLIRLPEKGVAFPLYVLGVTSCVGMPFVFAAVYRIFERTGLCINGFSGGYDDLHFSYVTLTTLGYGDLTPVDHCRIFSAIESIIGYFCLGILVSVGLSIYLEESEKAKAERQSELNKHMDEMFERHWKQIKSDTSQDGGGVSGKD</sequence>
<protein>
    <submittedName>
        <fullName evidence="3">Ion channel</fullName>
    </submittedName>
</protein>
<feature type="transmembrane region" description="Helical" evidence="1">
    <location>
        <begin position="139"/>
        <end position="157"/>
    </location>
</feature>
<gene>
    <name evidence="3" type="ORF">SAMN04488078_105715</name>
</gene>